<dbReference type="PANTHER" id="PTHR42208">
    <property type="entry name" value="HEAVY METAL TRANSPORTER-RELATED"/>
    <property type="match status" value="1"/>
</dbReference>
<dbReference type="RefSeq" id="WP_018392737.1">
    <property type="nucleotide sequence ID" value="NZ_LQWZ01000012.1"/>
</dbReference>
<dbReference type="PANTHER" id="PTHR42208:SF1">
    <property type="entry name" value="HEAVY METAL TRANSPORTER"/>
    <property type="match status" value="1"/>
</dbReference>
<protein>
    <recommendedName>
        <fullName evidence="2">Urease accessory protein UreH-like transmembrane domain-containing protein</fullName>
    </recommendedName>
</protein>
<evidence type="ECO:0000256" key="1">
    <source>
        <dbReference type="SAM" id="Phobius"/>
    </source>
</evidence>
<dbReference type="AlphaFoldDB" id="A0A177KXA1"/>
<dbReference type="Pfam" id="PF13386">
    <property type="entry name" value="DsbD_2"/>
    <property type="match status" value="1"/>
</dbReference>
<keyword evidence="1" id="KW-1133">Transmembrane helix</keyword>
<feature type="transmembrane region" description="Helical" evidence="1">
    <location>
        <begin position="50"/>
        <end position="70"/>
    </location>
</feature>
<evidence type="ECO:0000313" key="4">
    <source>
        <dbReference type="Proteomes" id="UP000077271"/>
    </source>
</evidence>
<feature type="transmembrane region" description="Helical" evidence="1">
    <location>
        <begin position="159"/>
        <end position="182"/>
    </location>
</feature>
<dbReference type="Proteomes" id="UP000077271">
    <property type="component" value="Unassembled WGS sequence"/>
</dbReference>
<feature type="transmembrane region" description="Helical" evidence="1">
    <location>
        <begin position="125"/>
        <end position="147"/>
    </location>
</feature>
<organism evidence="3 4">
    <name type="scientific">Domibacillus aminovorans</name>
    <dbReference type="NCBI Taxonomy" id="29332"/>
    <lineage>
        <taxon>Bacteria</taxon>
        <taxon>Bacillati</taxon>
        <taxon>Bacillota</taxon>
        <taxon>Bacilli</taxon>
        <taxon>Bacillales</taxon>
        <taxon>Bacillaceae</taxon>
        <taxon>Domibacillus</taxon>
    </lineage>
</organism>
<name>A0A177KXA1_9BACI</name>
<feature type="transmembrane region" description="Helical" evidence="1">
    <location>
        <begin position="76"/>
        <end position="96"/>
    </location>
</feature>
<dbReference type="OrthoDB" id="9800141at2"/>
<accession>A0A177KXA1</accession>
<dbReference type="EMBL" id="LQWZ01000012">
    <property type="protein sequence ID" value="OAH57953.1"/>
    <property type="molecule type" value="Genomic_DNA"/>
</dbReference>
<evidence type="ECO:0000259" key="2">
    <source>
        <dbReference type="Pfam" id="PF13386"/>
    </source>
</evidence>
<feature type="transmembrane region" description="Helical" evidence="1">
    <location>
        <begin position="194"/>
        <end position="220"/>
    </location>
</feature>
<dbReference type="InterPro" id="IPR039447">
    <property type="entry name" value="UreH-like_TM_dom"/>
</dbReference>
<proteinExistence type="predicted"/>
<gene>
    <name evidence="3" type="ORF">AWH48_02805</name>
</gene>
<evidence type="ECO:0000313" key="3">
    <source>
        <dbReference type="EMBL" id="OAH57953.1"/>
    </source>
</evidence>
<keyword evidence="1" id="KW-0472">Membrane</keyword>
<keyword evidence="1" id="KW-0812">Transmembrane</keyword>
<comment type="caution">
    <text evidence="3">The sequence shown here is derived from an EMBL/GenBank/DDBJ whole genome shotgun (WGS) entry which is preliminary data.</text>
</comment>
<feature type="domain" description="Urease accessory protein UreH-like transmembrane" evidence="2">
    <location>
        <begin position="12"/>
        <end position="208"/>
    </location>
</feature>
<feature type="transmembrane region" description="Helical" evidence="1">
    <location>
        <begin position="6"/>
        <end position="29"/>
    </location>
</feature>
<reference evidence="3 4" key="1">
    <citation type="submission" date="2016-01" db="EMBL/GenBank/DDBJ databases">
        <title>Investigation of taxonomic status of Bacillus aminovorans.</title>
        <authorList>
            <person name="Verma A."/>
            <person name="Pal Y."/>
            <person name="Krishnamurthi S."/>
        </authorList>
    </citation>
    <scope>NUCLEOTIDE SEQUENCE [LARGE SCALE GENOMIC DNA]</scope>
    <source>
        <strain evidence="3 4">DSM 4337</strain>
    </source>
</reference>
<sequence length="228" mass="24701">MYESLYEYLLISLTGLLSAPHCVGMCGGIMSTWTLQSKAPLLQTVMAYNVGRIITYMVVGGFMGFIGSFVDAAGRIVGLQGMANILGGLFILLWVFKKYSLPITKWTPIQLPIVQNILAKNKEKVGVFPIFFSGLLLGFLPCGLTYAMHMKAAATGSTWSGVITLLFFGIGTLPALLVVGLFSVALSKTLRSKVLLFANALAVFIGIVSILRGMVINGWIPSINPWLW</sequence>